<dbReference type="Pfam" id="PF01565">
    <property type="entry name" value="FAD_binding_4"/>
    <property type="match status" value="1"/>
</dbReference>
<proteinExistence type="inferred from homology"/>
<reference evidence="6 7" key="1">
    <citation type="submission" date="2024-09" db="EMBL/GenBank/DDBJ databases">
        <title>Itraconazole resistance in Madurella fahalii resulting from another homologue of gene encoding cytochrome P450 14-alpha sterol demethylase (CYP51).</title>
        <authorList>
            <person name="Yoshioka I."/>
            <person name="Fahal A.H."/>
            <person name="Kaneko S."/>
            <person name="Yaguchi T."/>
        </authorList>
    </citation>
    <scope>NUCLEOTIDE SEQUENCE [LARGE SCALE GENOMIC DNA]</scope>
    <source>
        <strain evidence="6 7">IFM 68171</strain>
    </source>
</reference>
<accession>A0ABQ0GC92</accession>
<evidence type="ECO:0000256" key="4">
    <source>
        <dbReference type="ARBA" id="ARBA00023002"/>
    </source>
</evidence>
<keyword evidence="7" id="KW-1185">Reference proteome</keyword>
<feature type="domain" description="FAD-binding PCMH-type" evidence="5">
    <location>
        <begin position="1"/>
        <end position="134"/>
    </location>
</feature>
<dbReference type="InterPro" id="IPR016169">
    <property type="entry name" value="FAD-bd_PCMH_sub2"/>
</dbReference>
<dbReference type="InterPro" id="IPR036318">
    <property type="entry name" value="FAD-bd_PCMH-like_sf"/>
</dbReference>
<dbReference type="Gene3D" id="3.30.465.10">
    <property type="match status" value="1"/>
</dbReference>
<evidence type="ECO:0000256" key="1">
    <source>
        <dbReference type="ARBA" id="ARBA00005466"/>
    </source>
</evidence>
<evidence type="ECO:0000313" key="7">
    <source>
        <dbReference type="Proteomes" id="UP001628179"/>
    </source>
</evidence>
<evidence type="ECO:0000259" key="5">
    <source>
        <dbReference type="PROSITE" id="PS51387"/>
    </source>
</evidence>
<dbReference type="PROSITE" id="PS51387">
    <property type="entry name" value="FAD_PCMH"/>
    <property type="match status" value="1"/>
</dbReference>
<dbReference type="EMBL" id="BAAFSV010000002">
    <property type="protein sequence ID" value="GAB1315299.1"/>
    <property type="molecule type" value="Genomic_DNA"/>
</dbReference>
<comment type="similarity">
    <text evidence="1">Belongs to the oxygen-dependent FAD-linked oxidoreductase family.</text>
</comment>
<dbReference type="PANTHER" id="PTHR42973">
    <property type="entry name" value="BINDING OXIDOREDUCTASE, PUTATIVE (AFU_ORTHOLOGUE AFUA_1G17690)-RELATED"/>
    <property type="match status" value="1"/>
</dbReference>
<dbReference type="InterPro" id="IPR050416">
    <property type="entry name" value="FAD-linked_Oxidoreductase"/>
</dbReference>
<gene>
    <name evidence="6" type="ORF">MFIFM68171_05509</name>
</gene>
<keyword evidence="4" id="KW-0560">Oxidoreductase</keyword>
<evidence type="ECO:0000256" key="3">
    <source>
        <dbReference type="ARBA" id="ARBA00022827"/>
    </source>
</evidence>
<evidence type="ECO:0000256" key="2">
    <source>
        <dbReference type="ARBA" id="ARBA00022630"/>
    </source>
</evidence>
<keyword evidence="3" id="KW-0274">FAD</keyword>
<dbReference type="RefSeq" id="XP_070917030.1">
    <property type="nucleotide sequence ID" value="XM_071060929.1"/>
</dbReference>
<protein>
    <recommendedName>
        <fullName evidence="5">FAD-binding PCMH-type domain-containing protein</fullName>
    </recommendedName>
</protein>
<dbReference type="PANTHER" id="PTHR42973:SF53">
    <property type="entry name" value="FAD-BINDING PCMH-TYPE DOMAIN-CONTAINING PROTEIN-RELATED"/>
    <property type="match status" value="1"/>
</dbReference>
<comment type="caution">
    <text evidence="6">The sequence shown here is derived from an EMBL/GenBank/DDBJ whole genome shotgun (WGS) entry which is preliminary data.</text>
</comment>
<dbReference type="SUPFAM" id="SSF56176">
    <property type="entry name" value="FAD-binding/transporter-associated domain-like"/>
    <property type="match status" value="1"/>
</dbReference>
<dbReference type="InterPro" id="IPR006094">
    <property type="entry name" value="Oxid_FAD_bind_N"/>
</dbReference>
<dbReference type="GeneID" id="98176252"/>
<dbReference type="InterPro" id="IPR016166">
    <property type="entry name" value="FAD-bd_PCMH"/>
</dbReference>
<keyword evidence="2" id="KW-0285">Flavoprotein</keyword>
<dbReference type="Proteomes" id="UP001628179">
    <property type="component" value="Unassembled WGS sequence"/>
</dbReference>
<name>A0ABQ0GC92_9PEZI</name>
<evidence type="ECO:0000313" key="6">
    <source>
        <dbReference type="EMBL" id="GAB1315299.1"/>
    </source>
</evidence>
<sequence>MAIKGANNINGGILFVASNLTILELSGDRKSVDVGPGHTWGGVYSYLEQLDLAVAGGRLAPVGVPGFLLGGGISFYGNQHGWSADNVLEYEVVLFDGRVVTASATSQPDLFWGLKGGSSNFGIVTRFKLPTFASKKVWLGSYSVGPDHIQDSLAAVANFSAFNADPLSHVVPMVVPLNARSATGTAVIFYDSDTVSKPTCLEPFLSIPATSTTLGFRTMVELAVEVGGLVVDGINDVFVAGSTVGKDYETLHSGVKITHDVFFSKLPELYATVPAEDFALISLNWQPIGALWQAGSTTNNPVGNALGLDVEGKGTYLAWAEVVEWKSSEYNDAVDSWIQNTTRAINDATKLAGIYDAFTELIVLSKAQWPGRPYLWCERKMGPRQVPAPGAPS</sequence>
<organism evidence="6 7">
    <name type="scientific">Madurella fahalii</name>
    <dbReference type="NCBI Taxonomy" id="1157608"/>
    <lineage>
        <taxon>Eukaryota</taxon>
        <taxon>Fungi</taxon>
        <taxon>Dikarya</taxon>
        <taxon>Ascomycota</taxon>
        <taxon>Pezizomycotina</taxon>
        <taxon>Sordariomycetes</taxon>
        <taxon>Sordariomycetidae</taxon>
        <taxon>Sordariales</taxon>
        <taxon>Sordariales incertae sedis</taxon>
        <taxon>Madurella</taxon>
    </lineage>
</organism>